<evidence type="ECO:0000313" key="1">
    <source>
        <dbReference type="Ensembl" id="ENSSFOP00015058184.1"/>
    </source>
</evidence>
<accession>A0A8C9TWU9</accession>
<dbReference type="InterPro" id="IPR036507">
    <property type="entry name" value="Telomere_rpt-bd_fac_dimer_sf"/>
</dbReference>
<dbReference type="AlphaFoldDB" id="A0A8C9TWU9"/>
<protein>
    <submittedName>
        <fullName evidence="1">Uncharacterized protein</fullName>
    </submittedName>
</protein>
<dbReference type="GO" id="GO:0032210">
    <property type="term" value="P:regulation of telomere maintenance via telomerase"/>
    <property type="evidence" value="ECO:0007669"/>
    <property type="project" value="TreeGrafter"/>
</dbReference>
<reference evidence="1" key="2">
    <citation type="submission" date="2025-08" db="UniProtKB">
        <authorList>
            <consortium name="Ensembl"/>
        </authorList>
    </citation>
    <scope>IDENTIFICATION</scope>
</reference>
<dbReference type="InterPro" id="IPR030657">
    <property type="entry name" value="TERF2"/>
</dbReference>
<evidence type="ECO:0000313" key="2">
    <source>
        <dbReference type="Proteomes" id="UP000694397"/>
    </source>
</evidence>
<organism evidence="1 2">
    <name type="scientific">Scleropages formosus</name>
    <name type="common">Asian bonytongue</name>
    <name type="synonym">Osteoglossum formosum</name>
    <dbReference type="NCBI Taxonomy" id="113540"/>
    <lineage>
        <taxon>Eukaryota</taxon>
        <taxon>Metazoa</taxon>
        <taxon>Chordata</taxon>
        <taxon>Craniata</taxon>
        <taxon>Vertebrata</taxon>
        <taxon>Euteleostomi</taxon>
        <taxon>Actinopterygii</taxon>
        <taxon>Neopterygii</taxon>
        <taxon>Teleostei</taxon>
        <taxon>Osteoglossocephala</taxon>
        <taxon>Osteoglossomorpha</taxon>
        <taxon>Osteoglossiformes</taxon>
        <taxon>Osteoglossidae</taxon>
        <taxon>Scleropages</taxon>
    </lineage>
</organism>
<dbReference type="Gene3D" id="1.25.40.210">
    <property type="entry name" value="Telomere repeat-binding factor, dimerisation domain"/>
    <property type="match status" value="1"/>
</dbReference>
<name>A0A8C9TWU9_SCLFO</name>
<dbReference type="GO" id="GO:0070198">
    <property type="term" value="P:protein localization to chromosome, telomeric region"/>
    <property type="evidence" value="ECO:0007669"/>
    <property type="project" value="TreeGrafter"/>
</dbReference>
<reference evidence="1 2" key="1">
    <citation type="submission" date="2019-04" db="EMBL/GenBank/DDBJ databases">
        <authorList>
            <consortium name="Wellcome Sanger Institute Data Sharing"/>
        </authorList>
    </citation>
    <scope>NUCLEOTIDE SEQUENCE [LARGE SCALE GENOMIC DNA]</scope>
</reference>
<dbReference type="GO" id="GO:0003720">
    <property type="term" value="F:telomerase activity"/>
    <property type="evidence" value="ECO:0007669"/>
    <property type="project" value="TreeGrafter"/>
</dbReference>
<dbReference type="GO" id="GO:0031848">
    <property type="term" value="P:protection from non-homologous end joining at telomere"/>
    <property type="evidence" value="ECO:0007669"/>
    <property type="project" value="InterPro"/>
</dbReference>
<dbReference type="GO" id="GO:0031627">
    <property type="term" value="P:telomeric loop formation"/>
    <property type="evidence" value="ECO:0007669"/>
    <property type="project" value="TreeGrafter"/>
</dbReference>
<dbReference type="PANTHER" id="PTHR46833:SF1">
    <property type="entry name" value="TELOMERIC REPEAT-BINDING FACTOR 2"/>
    <property type="match status" value="1"/>
</dbReference>
<reference evidence="1" key="3">
    <citation type="submission" date="2025-09" db="UniProtKB">
        <authorList>
            <consortium name="Ensembl"/>
        </authorList>
    </citation>
    <scope>IDENTIFICATION</scope>
</reference>
<dbReference type="GO" id="GO:0061820">
    <property type="term" value="P:telomeric D-loop disassembly"/>
    <property type="evidence" value="ECO:0007669"/>
    <property type="project" value="TreeGrafter"/>
</dbReference>
<proteinExistence type="predicted"/>
<dbReference type="GO" id="GO:0032208">
    <property type="term" value="P:negative regulation of telomere maintenance via recombination"/>
    <property type="evidence" value="ECO:0007669"/>
    <property type="project" value="TreeGrafter"/>
</dbReference>
<dbReference type="Ensembl" id="ENSSFOT00015054806.1">
    <property type="protein sequence ID" value="ENSSFOP00015058184.1"/>
    <property type="gene ID" value="ENSSFOG00015025056.1"/>
</dbReference>
<dbReference type="GO" id="GO:0098505">
    <property type="term" value="F:G-rich strand telomeric DNA binding"/>
    <property type="evidence" value="ECO:0007669"/>
    <property type="project" value="TreeGrafter"/>
</dbReference>
<sequence length="96" mass="11514">SKRKKKNHIIRQNRAVNCIVNRWNVDYYVYCALESFRDGQYTDFCQIRDILQSLMARPLEMTDQLSRKLRVMQFLSRINEGNTLGEKILFCFMACR</sequence>
<dbReference type="PANTHER" id="PTHR46833">
    <property type="entry name" value="TELOMERIC REPEAT-BINDING FACTOR 2 TERF2"/>
    <property type="match status" value="1"/>
</dbReference>
<dbReference type="Proteomes" id="UP000694397">
    <property type="component" value="Chromosome 7"/>
</dbReference>
<dbReference type="SUPFAM" id="SSF63600">
    <property type="entry name" value="Telomeric repeat binding factor (TRF) dimerisation domain"/>
    <property type="match status" value="1"/>
</dbReference>
<dbReference type="GeneTree" id="ENSGT00940000178271"/>
<keyword evidence="2" id="KW-1185">Reference proteome</keyword>
<dbReference type="GO" id="GO:0003691">
    <property type="term" value="F:double-stranded telomeric DNA binding"/>
    <property type="evidence" value="ECO:0007669"/>
    <property type="project" value="TreeGrafter"/>
</dbReference>
<dbReference type="GO" id="GO:0070187">
    <property type="term" value="C:shelterin complex"/>
    <property type="evidence" value="ECO:0007669"/>
    <property type="project" value="TreeGrafter"/>
</dbReference>
<dbReference type="GO" id="GO:1905839">
    <property type="term" value="P:negative regulation of telomeric D-loop disassembly"/>
    <property type="evidence" value="ECO:0007669"/>
    <property type="project" value="TreeGrafter"/>
</dbReference>
<dbReference type="OrthoDB" id="608866at2759"/>